<sequence length="303" mass="33301">MKIFTWIIVLLAVFLGAIMLPGNTFAQAGRLEVTDVVDVATASSTVIEIPTPTPAPRQDLTEESVETVEPFKKLLDSQGLNSIWPLNPIKYAIRQAVDAQVPPNTIVLLLLLPGVAALIAAARHLIGLRGFGIFLPAALAVTFVATGPVVGIALFLIIVFVSTSFRIILRRTKVKLQYLPRMALLLHFVVLGILLVLFAAPLIQRPEISNVSIFPVLVLVLLAEDFSRVQLGKSAKVAVNLTFETLLLALASYVFLTTKGVQEFALLNPEIWILAIIFFDIVLGKYVGLRIMELWRFKKLISR</sequence>
<feature type="transmembrane region" description="Helical" evidence="1">
    <location>
        <begin position="208"/>
        <end position="226"/>
    </location>
</feature>
<dbReference type="Proteomes" id="UP000034081">
    <property type="component" value="Unassembled WGS sequence"/>
</dbReference>
<feature type="transmembrane region" description="Helical" evidence="1">
    <location>
        <begin position="271"/>
        <end position="289"/>
    </location>
</feature>
<feature type="domain" description="7 transmembrane helices usually fused to an inactive transglutaminase" evidence="2">
    <location>
        <begin position="107"/>
        <end position="300"/>
    </location>
</feature>
<proteinExistence type="predicted"/>
<dbReference type="EMBL" id="LBVL01000007">
    <property type="protein sequence ID" value="KKQ85356.1"/>
    <property type="molecule type" value="Genomic_DNA"/>
</dbReference>
<feature type="transmembrane region" description="Helical" evidence="1">
    <location>
        <begin position="181"/>
        <end position="202"/>
    </location>
</feature>
<protein>
    <recommendedName>
        <fullName evidence="2">7 transmembrane helices usually fused to an inactive transglutaminase domain-containing protein</fullName>
    </recommendedName>
</protein>
<comment type="caution">
    <text evidence="3">The sequence shown here is derived from an EMBL/GenBank/DDBJ whole genome shotgun (WGS) entry which is preliminary data.</text>
</comment>
<dbReference type="STRING" id="1618570.UT08_C0007G0029"/>
<evidence type="ECO:0000256" key="1">
    <source>
        <dbReference type="SAM" id="Phobius"/>
    </source>
</evidence>
<evidence type="ECO:0000313" key="3">
    <source>
        <dbReference type="EMBL" id="KKQ85356.1"/>
    </source>
</evidence>
<organism evidence="3 4">
    <name type="scientific">Candidatus Woesebacteria bacterium GW2011_GWB1_38_8</name>
    <dbReference type="NCBI Taxonomy" id="1618570"/>
    <lineage>
        <taxon>Bacteria</taxon>
        <taxon>Candidatus Woeseibacteriota</taxon>
    </lineage>
</organism>
<name>A0A0G0P7Q8_9BACT</name>
<feature type="transmembrane region" description="Helical" evidence="1">
    <location>
        <begin position="151"/>
        <end position="169"/>
    </location>
</feature>
<feature type="transmembrane region" description="Helical" evidence="1">
    <location>
        <begin position="238"/>
        <end position="256"/>
    </location>
</feature>
<dbReference type="Pfam" id="PF14402">
    <property type="entry name" value="7TM_transglut"/>
    <property type="match status" value="1"/>
</dbReference>
<gene>
    <name evidence="3" type="ORF">UT08_C0007G0029</name>
</gene>
<accession>A0A0G0P7Q8</accession>
<keyword evidence="1" id="KW-1133">Transmembrane helix</keyword>
<dbReference type="AlphaFoldDB" id="A0A0G0P7Q8"/>
<reference evidence="3 4" key="1">
    <citation type="journal article" date="2015" name="Nature">
        <title>rRNA introns, odd ribosomes, and small enigmatic genomes across a large radiation of phyla.</title>
        <authorList>
            <person name="Brown C.T."/>
            <person name="Hug L.A."/>
            <person name="Thomas B.C."/>
            <person name="Sharon I."/>
            <person name="Castelle C.J."/>
            <person name="Singh A."/>
            <person name="Wilkins M.J."/>
            <person name="Williams K.H."/>
            <person name="Banfield J.F."/>
        </authorList>
    </citation>
    <scope>NUCLEOTIDE SEQUENCE [LARGE SCALE GENOMIC DNA]</scope>
</reference>
<evidence type="ECO:0000259" key="2">
    <source>
        <dbReference type="Pfam" id="PF14402"/>
    </source>
</evidence>
<keyword evidence="1" id="KW-0812">Transmembrane</keyword>
<evidence type="ECO:0000313" key="4">
    <source>
        <dbReference type="Proteomes" id="UP000034081"/>
    </source>
</evidence>
<feature type="transmembrane region" description="Helical" evidence="1">
    <location>
        <begin position="101"/>
        <end position="119"/>
    </location>
</feature>
<keyword evidence="1" id="KW-0472">Membrane</keyword>
<dbReference type="InterPro" id="IPR025840">
    <property type="entry name" value="7TM_transglut"/>
</dbReference>